<dbReference type="GO" id="GO:0019867">
    <property type="term" value="C:outer membrane"/>
    <property type="evidence" value="ECO:0007669"/>
    <property type="project" value="InterPro"/>
</dbReference>
<evidence type="ECO:0000256" key="1">
    <source>
        <dbReference type="ARBA" id="ARBA00004370"/>
    </source>
</evidence>
<protein>
    <recommendedName>
        <fullName evidence="4">Glycine zipper 2TM domain-containing protein</fullName>
    </recommendedName>
</protein>
<dbReference type="PANTHER" id="PTHR35603:SF2">
    <property type="entry name" value="OUTER MEMBRANE LIPOPROTEIN"/>
    <property type="match status" value="1"/>
</dbReference>
<name>A0A1J5SVP0_9ZZZZ</name>
<evidence type="ECO:0000256" key="3">
    <source>
        <dbReference type="SAM" id="MobiDB-lite"/>
    </source>
</evidence>
<proteinExistence type="predicted"/>
<organism evidence="5">
    <name type="scientific">mine drainage metagenome</name>
    <dbReference type="NCBI Taxonomy" id="410659"/>
    <lineage>
        <taxon>unclassified sequences</taxon>
        <taxon>metagenomes</taxon>
        <taxon>ecological metagenomes</taxon>
    </lineage>
</organism>
<keyword evidence="2" id="KW-0472">Membrane</keyword>
<evidence type="ECO:0000256" key="2">
    <source>
        <dbReference type="ARBA" id="ARBA00023136"/>
    </source>
</evidence>
<evidence type="ECO:0000259" key="4">
    <source>
        <dbReference type="Pfam" id="PF05433"/>
    </source>
</evidence>
<accession>A0A1J5SVP0</accession>
<sequence>MHGIKLNVATTMRVTVLASALVAAVFTAPAMANDQYSDTARVLSVTPQTERVNMPRQECRTEYEQQSYNNGSDHSVAGAVIGGIAGGLLGNTIGRGNGRVAAAAVGAGVGAITGDRIGSNQNNVTTTRSVPVQNCYQVDNWQTVNSGYLVTYEYNGRTYSTVTNNRPGNTIGVNVSVSPDIHSSSQAAYAAPIRYVGSAAWNDDREHRDYGKQRGWGKHRGDDNYEEDRYY</sequence>
<feature type="region of interest" description="Disordered" evidence="3">
    <location>
        <begin position="208"/>
        <end position="231"/>
    </location>
</feature>
<comment type="caution">
    <text evidence="5">The sequence shown here is derived from an EMBL/GenBank/DDBJ whole genome shotgun (WGS) entry which is preliminary data.</text>
</comment>
<dbReference type="AlphaFoldDB" id="A0A1J5SVP0"/>
<gene>
    <name evidence="5" type="ORF">GALL_62340</name>
</gene>
<dbReference type="EMBL" id="MLJW01000017">
    <property type="protein sequence ID" value="OIR12535.1"/>
    <property type="molecule type" value="Genomic_DNA"/>
</dbReference>
<dbReference type="PANTHER" id="PTHR35603">
    <property type="match status" value="1"/>
</dbReference>
<feature type="domain" description="Glycine zipper 2TM" evidence="4">
    <location>
        <begin position="77"/>
        <end position="118"/>
    </location>
</feature>
<dbReference type="InterPro" id="IPR008816">
    <property type="entry name" value="Gly_zipper_2TM_dom"/>
</dbReference>
<dbReference type="InterPro" id="IPR051407">
    <property type="entry name" value="Bact_OM_lipoprot/Surf_antigen"/>
</dbReference>
<reference evidence="5" key="1">
    <citation type="submission" date="2016-10" db="EMBL/GenBank/DDBJ databases">
        <title>Sequence of Gallionella enrichment culture.</title>
        <authorList>
            <person name="Poehlein A."/>
            <person name="Muehling M."/>
            <person name="Daniel R."/>
        </authorList>
    </citation>
    <scope>NUCLEOTIDE SEQUENCE</scope>
</reference>
<comment type="subcellular location">
    <subcellularLocation>
        <location evidence="1">Membrane</location>
    </subcellularLocation>
</comment>
<dbReference type="Pfam" id="PF05433">
    <property type="entry name" value="Rick_17kDa_Anti"/>
    <property type="match status" value="1"/>
</dbReference>
<feature type="compositionally biased region" description="Basic and acidic residues" evidence="3">
    <location>
        <begin position="219"/>
        <end position="231"/>
    </location>
</feature>
<evidence type="ECO:0000313" key="5">
    <source>
        <dbReference type="EMBL" id="OIR12535.1"/>
    </source>
</evidence>